<protein>
    <submittedName>
        <fullName evidence="1">Uncharacterized protein</fullName>
    </submittedName>
</protein>
<keyword evidence="2" id="KW-1185">Reference proteome</keyword>
<dbReference type="Proteomes" id="UP000499080">
    <property type="component" value="Unassembled WGS sequence"/>
</dbReference>
<proteinExistence type="predicted"/>
<comment type="caution">
    <text evidence="1">The sequence shown here is derived from an EMBL/GenBank/DDBJ whole genome shotgun (WGS) entry which is preliminary data.</text>
</comment>
<name>A0A4Y2S9T0_ARAVE</name>
<evidence type="ECO:0000313" key="1">
    <source>
        <dbReference type="EMBL" id="GBN84020.1"/>
    </source>
</evidence>
<reference evidence="1 2" key="1">
    <citation type="journal article" date="2019" name="Sci. Rep.">
        <title>Orb-weaving spider Araneus ventricosus genome elucidates the spidroin gene catalogue.</title>
        <authorList>
            <person name="Kono N."/>
            <person name="Nakamura H."/>
            <person name="Ohtoshi R."/>
            <person name="Moran D.A.P."/>
            <person name="Shinohara A."/>
            <person name="Yoshida Y."/>
            <person name="Fujiwara M."/>
            <person name="Mori M."/>
            <person name="Tomita M."/>
            <person name="Arakawa K."/>
        </authorList>
    </citation>
    <scope>NUCLEOTIDE SEQUENCE [LARGE SCALE GENOMIC DNA]</scope>
</reference>
<accession>A0A4Y2S9T0</accession>
<organism evidence="1 2">
    <name type="scientific">Araneus ventricosus</name>
    <name type="common">Orbweaver spider</name>
    <name type="synonym">Epeira ventricosa</name>
    <dbReference type="NCBI Taxonomy" id="182803"/>
    <lineage>
        <taxon>Eukaryota</taxon>
        <taxon>Metazoa</taxon>
        <taxon>Ecdysozoa</taxon>
        <taxon>Arthropoda</taxon>
        <taxon>Chelicerata</taxon>
        <taxon>Arachnida</taxon>
        <taxon>Araneae</taxon>
        <taxon>Araneomorphae</taxon>
        <taxon>Entelegynae</taxon>
        <taxon>Araneoidea</taxon>
        <taxon>Araneidae</taxon>
        <taxon>Araneus</taxon>
    </lineage>
</organism>
<gene>
    <name evidence="1" type="ORF">AVEN_128408_1</name>
</gene>
<sequence length="123" mass="13907">MIFYVVELLKIECGRTSWKYPRNLNRPECHLQALVTIQDDGNVIDVTAQVAKLQRRMRIRYLAVTAVKQTSTASDLLIRPVLFSLLLPDDSFKADRVQTSRAIGLYAQAVRCVPLTQLTVACD</sequence>
<evidence type="ECO:0000313" key="2">
    <source>
        <dbReference type="Proteomes" id="UP000499080"/>
    </source>
</evidence>
<dbReference type="AlphaFoldDB" id="A0A4Y2S9T0"/>
<dbReference type="EMBL" id="BGPR01020189">
    <property type="protein sequence ID" value="GBN84020.1"/>
    <property type="molecule type" value="Genomic_DNA"/>
</dbReference>